<keyword evidence="2" id="KW-1185">Reference proteome</keyword>
<evidence type="ECO:0000313" key="2">
    <source>
        <dbReference type="Proteomes" id="UP000070352"/>
    </source>
</evidence>
<sequence length="161" mass="19256">MMYFHGIDYEYLLYQYPVLSPRLTILRQNKTQQQDRQHLLERFGFEPVHFLESSASYSIQQAIQACSAFGNVIFVYHVLPFPMLQLSEHEVGVPAIDTREANWIFVNHYQLIDKIRPLYPNLPILFCKKQQYSNKIRTIYRWRKYSNSVKIKFNYKNGVVN</sequence>
<dbReference type="OrthoDB" id="2970588at2"/>
<dbReference type="Proteomes" id="UP000070352">
    <property type="component" value="Unassembled WGS sequence"/>
</dbReference>
<name>A0A135L1X6_9BACI</name>
<comment type="caution">
    <text evidence="1">The sequence shown here is derived from an EMBL/GenBank/DDBJ whole genome shotgun (WGS) entry which is preliminary data.</text>
</comment>
<organism evidence="1 2">
    <name type="scientific">Tepidibacillus decaturensis</name>
    <dbReference type="NCBI Taxonomy" id="1413211"/>
    <lineage>
        <taxon>Bacteria</taxon>
        <taxon>Bacillati</taxon>
        <taxon>Bacillota</taxon>
        <taxon>Bacilli</taxon>
        <taxon>Bacillales</taxon>
        <taxon>Bacillaceae</taxon>
        <taxon>Tepidibacillus</taxon>
    </lineage>
</organism>
<dbReference type="RefSeq" id="WP_068722990.1">
    <property type="nucleotide sequence ID" value="NZ_LSKU01000001.1"/>
</dbReference>
<gene>
    <name evidence="1" type="ORF">U473_02430</name>
</gene>
<dbReference type="AlphaFoldDB" id="A0A135L1X6"/>
<accession>A0A135L1X6</accession>
<dbReference type="EMBL" id="LSKU01000001">
    <property type="protein sequence ID" value="KXG43008.1"/>
    <property type="molecule type" value="Genomic_DNA"/>
</dbReference>
<reference evidence="1 2" key="1">
    <citation type="submission" date="2016-02" db="EMBL/GenBank/DDBJ databases">
        <title>Draft Genome for Tepidibacillus decaturensis nov. sp. Strain Z9, an Anaerobic, Moderately Thermophilic and Heterotrophic Bacterium from Deep Subsurface of the Illinois Basin, USA.</title>
        <authorList>
            <person name="Dong Y."/>
            <person name="Chang J.Y."/>
            <person name="Sanford R."/>
            <person name="Fouke B.W."/>
        </authorList>
    </citation>
    <scope>NUCLEOTIDE SEQUENCE [LARGE SCALE GENOMIC DNA]</scope>
    <source>
        <strain evidence="1 2">Z9</strain>
    </source>
</reference>
<protein>
    <submittedName>
        <fullName evidence="1">Uncharacterized protein</fullName>
    </submittedName>
</protein>
<dbReference type="STRING" id="1413211.U473_02430"/>
<proteinExistence type="predicted"/>
<evidence type="ECO:0000313" key="1">
    <source>
        <dbReference type="EMBL" id="KXG43008.1"/>
    </source>
</evidence>